<gene>
    <name evidence="2" type="ORF">BQ4739_LOCUS19063</name>
</gene>
<accession>A0A383WMU0</accession>
<feature type="compositionally biased region" description="Low complexity" evidence="1">
    <location>
        <begin position="22"/>
        <end position="32"/>
    </location>
</feature>
<evidence type="ECO:0000313" key="2">
    <source>
        <dbReference type="EMBL" id="SZX78755.1"/>
    </source>
</evidence>
<feature type="region of interest" description="Disordered" evidence="1">
    <location>
        <begin position="1"/>
        <end position="33"/>
    </location>
</feature>
<proteinExistence type="predicted"/>
<organism evidence="2 3">
    <name type="scientific">Tetradesmus obliquus</name>
    <name type="common">Green alga</name>
    <name type="synonym">Acutodesmus obliquus</name>
    <dbReference type="NCBI Taxonomy" id="3088"/>
    <lineage>
        <taxon>Eukaryota</taxon>
        <taxon>Viridiplantae</taxon>
        <taxon>Chlorophyta</taxon>
        <taxon>core chlorophytes</taxon>
        <taxon>Chlorophyceae</taxon>
        <taxon>CS clade</taxon>
        <taxon>Sphaeropleales</taxon>
        <taxon>Scenedesmaceae</taxon>
        <taxon>Tetradesmus</taxon>
    </lineage>
</organism>
<dbReference type="Proteomes" id="UP000256970">
    <property type="component" value="Unassembled WGS sequence"/>
</dbReference>
<dbReference type="AlphaFoldDB" id="A0A383WMU0"/>
<protein>
    <submittedName>
        <fullName evidence="2">Uncharacterized protein</fullName>
    </submittedName>
</protein>
<keyword evidence="3" id="KW-1185">Reference proteome</keyword>
<sequence>MVKSVMRVDAGGSNRRFGPAEQQQQQQQQQQQPCPIVTKYIPSAFEQSWLDNVATWQNTFCEAVKAPQQQAWTKIWLDTIKEEAAGSKQVVYDPQVFSRFVTTASCPGQPPTEITTWIEPLAHGLRHPHVLCDMGADVMDRGYLLLTNQADVQALRTAVHPLPSQACRNRTCQAIYMDLGATRWEAAPTSVGQGWFVRSYQARSIEMDRMLLWEAAAISPPSSIFSDLPKDMFHKYQYFNIPAITDYSDASHPVRILKEIAQPGDFVAFKLDIDNNQAENAILKSLREDAAAAVLVDEFFLEYHVNFQPMLRWWAGTEDRNKGLADAFKLFHELRQSGWRAHSWV</sequence>
<dbReference type="EMBL" id="FNXT01001337">
    <property type="protein sequence ID" value="SZX78755.1"/>
    <property type="molecule type" value="Genomic_DNA"/>
</dbReference>
<evidence type="ECO:0000313" key="3">
    <source>
        <dbReference type="Proteomes" id="UP000256970"/>
    </source>
</evidence>
<evidence type="ECO:0000256" key="1">
    <source>
        <dbReference type="SAM" id="MobiDB-lite"/>
    </source>
</evidence>
<reference evidence="2 3" key="1">
    <citation type="submission" date="2016-10" db="EMBL/GenBank/DDBJ databases">
        <authorList>
            <person name="Cai Z."/>
        </authorList>
    </citation>
    <scope>NUCLEOTIDE SEQUENCE [LARGE SCALE GENOMIC DNA]</scope>
</reference>
<name>A0A383WMU0_TETOB</name>